<evidence type="ECO:0000313" key="3">
    <source>
        <dbReference type="Proteomes" id="UP000214365"/>
    </source>
</evidence>
<dbReference type="Proteomes" id="UP000214365">
    <property type="component" value="Unassembled WGS sequence"/>
</dbReference>
<dbReference type="AlphaFoldDB" id="A0A225ABI4"/>
<dbReference type="EMBL" id="LFMY01000009">
    <property type="protein sequence ID" value="OKL58421.1"/>
    <property type="molecule type" value="Genomic_DNA"/>
</dbReference>
<feature type="compositionally biased region" description="Basic and acidic residues" evidence="1">
    <location>
        <begin position="476"/>
        <end position="519"/>
    </location>
</feature>
<feature type="region of interest" description="Disordered" evidence="1">
    <location>
        <begin position="318"/>
        <end position="395"/>
    </location>
</feature>
<protein>
    <submittedName>
        <fullName evidence="2">Uncharacterized protein</fullName>
    </submittedName>
</protein>
<feature type="compositionally biased region" description="Low complexity" evidence="1">
    <location>
        <begin position="456"/>
        <end position="467"/>
    </location>
</feature>
<comment type="caution">
    <text evidence="2">The sequence shown here is derived from an EMBL/GenBank/DDBJ whole genome shotgun (WGS) entry which is preliminary data.</text>
</comment>
<feature type="region of interest" description="Disordered" evidence="1">
    <location>
        <begin position="158"/>
        <end position="215"/>
    </location>
</feature>
<feature type="region of interest" description="Disordered" evidence="1">
    <location>
        <begin position="446"/>
        <end position="566"/>
    </location>
</feature>
<feature type="compositionally biased region" description="Basic and acidic residues" evidence="1">
    <location>
        <begin position="193"/>
        <end position="210"/>
    </location>
</feature>
<evidence type="ECO:0000256" key="1">
    <source>
        <dbReference type="SAM" id="MobiDB-lite"/>
    </source>
</evidence>
<dbReference type="SUPFAM" id="SSF54427">
    <property type="entry name" value="NTF2-like"/>
    <property type="match status" value="1"/>
</dbReference>
<dbReference type="GeneID" id="31005868"/>
<dbReference type="InterPro" id="IPR032710">
    <property type="entry name" value="NTF2-like_dom_sf"/>
</dbReference>
<feature type="compositionally biased region" description="Basic and acidic residues" evidence="1">
    <location>
        <begin position="355"/>
        <end position="372"/>
    </location>
</feature>
<dbReference type="Gene3D" id="3.10.450.50">
    <property type="match status" value="1"/>
</dbReference>
<organism evidence="2 3">
    <name type="scientific">Talaromyces atroroseus</name>
    <dbReference type="NCBI Taxonomy" id="1441469"/>
    <lineage>
        <taxon>Eukaryota</taxon>
        <taxon>Fungi</taxon>
        <taxon>Dikarya</taxon>
        <taxon>Ascomycota</taxon>
        <taxon>Pezizomycotina</taxon>
        <taxon>Eurotiomycetes</taxon>
        <taxon>Eurotiomycetidae</taxon>
        <taxon>Eurotiales</taxon>
        <taxon>Trichocomaceae</taxon>
        <taxon>Talaromyces</taxon>
        <taxon>Talaromyces sect. Trachyspermi</taxon>
    </lineage>
</organism>
<evidence type="ECO:0000313" key="2">
    <source>
        <dbReference type="EMBL" id="OKL58421.1"/>
    </source>
</evidence>
<name>A0A225ABI4_TALAT</name>
<feature type="compositionally biased region" description="Basic and acidic residues" evidence="1">
    <location>
        <begin position="530"/>
        <end position="539"/>
    </location>
</feature>
<proteinExistence type="predicted"/>
<feature type="region of interest" description="Disordered" evidence="1">
    <location>
        <begin position="231"/>
        <end position="283"/>
    </location>
</feature>
<gene>
    <name evidence="2" type="ORF">UA08_06112</name>
</gene>
<sequence length="566" mass="63536">MALRTVYERFLAAPTVEVLSPDASWNYITTTTSVTGGEQVVKHLTSQQRIVKKKGDKTLGAIETADALVLDVETTLEFLTGGGAYLPSLDDNFLADRVVTFPTVHIVRFNSQNQIQQVRLYWDQASLLKQVEVIGSRARNWPIRDANEQSRFISNVVRATAQDTLTPPPSRESASKPTEKIAAPYAPGSARPPPRDPSELFFSEPEHDSTPRASIISPRAGADRHYRPVRVFGDDDGDEPVESPIKPKIGSNKGFQPVRVFDQDEEEGPEKAVQQPKAGSTKNFHAIRVFEQDGVDGAAAPTKPELRYKTHPQKFSHFNLGEEGEDEDSHQNRRSLVAGRPSRPMSQWNFEDFNTPEKPRGKVRAQDVRHFGWSDNEDELMETPPARPRVVQPRRDAKTHLNLTDNALTSDADAEIAPVPQKRMVASFNNNGLSLYSNTTLYDEEGNPTAFENDNDITTNNNNSKKNPLGIVPNDAYRKKDFDPHWEVHDPSIEERQQQQQDEEQKTENTRPISSDRVKAVQMMTPSWDMYDKTPDAKKKATTTTTSLPKRASRAVFQPSWSLGDE</sequence>
<accession>A0A225ABI4</accession>
<dbReference type="STRING" id="1441469.A0A225ABI4"/>
<keyword evidence="3" id="KW-1185">Reference proteome</keyword>
<dbReference type="OrthoDB" id="1162399at2759"/>
<reference evidence="2 3" key="1">
    <citation type="submission" date="2015-06" db="EMBL/GenBank/DDBJ databases">
        <title>Talaromyces atroroseus IBT 11181 draft genome.</title>
        <authorList>
            <person name="Rasmussen K.B."/>
            <person name="Rasmussen S."/>
            <person name="Petersen B."/>
            <person name="Sicheritz-Ponten T."/>
            <person name="Mortensen U.H."/>
            <person name="Thrane U."/>
        </authorList>
    </citation>
    <scope>NUCLEOTIDE SEQUENCE [LARGE SCALE GENOMIC DNA]</scope>
    <source>
        <strain evidence="2 3">IBT 11181</strain>
    </source>
</reference>
<dbReference type="RefSeq" id="XP_020118542.1">
    <property type="nucleotide sequence ID" value="XM_020268399.1"/>
</dbReference>